<evidence type="ECO:0000313" key="9">
    <source>
        <dbReference type="Proteomes" id="UP001472866"/>
    </source>
</evidence>
<dbReference type="GO" id="GO:0009507">
    <property type="term" value="C:chloroplast"/>
    <property type="evidence" value="ECO:0007669"/>
    <property type="project" value="TreeGrafter"/>
</dbReference>
<keyword evidence="4" id="KW-0408">Iron</keyword>
<keyword evidence="6" id="KW-1133">Transmembrane helix</keyword>
<dbReference type="EMBL" id="CP151511">
    <property type="protein sequence ID" value="WZN65023.1"/>
    <property type="molecule type" value="Genomic_DNA"/>
</dbReference>
<sequence>MEGAGIMRTVKVSAASFAISRRARPASTTRRASATRRTTRFTTPRAADDSDVEPVPYKFQDEDEELSEADKLRAKERFMVMDLGKAECTGCGYVYDRNKGDPEYPVSAGVTFSQLPQDWTCPICGAEKKLFDNQTKTIAGFAENQKYGLGTNTMTGDQKLLLIYGSLLVFFGLFLAGYAFD</sequence>
<dbReference type="InterPro" id="IPR024934">
    <property type="entry name" value="Rubredoxin-like_dom"/>
</dbReference>
<evidence type="ECO:0000259" key="7">
    <source>
        <dbReference type="PROSITE" id="PS50903"/>
    </source>
</evidence>
<reference evidence="8 9" key="1">
    <citation type="submission" date="2024-03" db="EMBL/GenBank/DDBJ databases">
        <title>Complete genome sequence of the green alga Chloropicon roscoffensis RCC1871.</title>
        <authorList>
            <person name="Lemieux C."/>
            <person name="Pombert J.-F."/>
            <person name="Otis C."/>
            <person name="Turmel M."/>
        </authorList>
    </citation>
    <scope>NUCLEOTIDE SEQUENCE [LARGE SCALE GENOMIC DNA]</scope>
    <source>
        <strain evidence="8 9">RCC1871</strain>
    </source>
</reference>
<dbReference type="CDD" id="cd00730">
    <property type="entry name" value="rubredoxin"/>
    <property type="match status" value="1"/>
</dbReference>
<feature type="compositionally biased region" description="Low complexity" evidence="5">
    <location>
        <begin position="21"/>
        <end position="32"/>
    </location>
</feature>
<dbReference type="GO" id="GO:0009055">
    <property type="term" value="F:electron transfer activity"/>
    <property type="evidence" value="ECO:0007669"/>
    <property type="project" value="TreeGrafter"/>
</dbReference>
<dbReference type="InterPro" id="IPR018527">
    <property type="entry name" value="Rubredoxin_Fe_BS"/>
</dbReference>
<gene>
    <name evidence="8" type="ORF">HKI87_11g65800</name>
</gene>
<evidence type="ECO:0000256" key="4">
    <source>
        <dbReference type="ARBA" id="ARBA00023004"/>
    </source>
</evidence>
<keyword evidence="6" id="KW-0472">Membrane</keyword>
<dbReference type="PROSITE" id="PS00202">
    <property type="entry name" value="RUBREDOXIN"/>
    <property type="match status" value="1"/>
</dbReference>
<evidence type="ECO:0000256" key="3">
    <source>
        <dbReference type="ARBA" id="ARBA00022982"/>
    </source>
</evidence>
<feature type="transmembrane region" description="Helical" evidence="6">
    <location>
        <begin position="161"/>
        <end position="180"/>
    </location>
</feature>
<name>A0AAX4PGF5_9CHLO</name>
<accession>A0AAX4PGF5</accession>
<protein>
    <submittedName>
        <fullName evidence="8">Rubredoxin</fullName>
    </submittedName>
</protein>
<dbReference type="PROSITE" id="PS50903">
    <property type="entry name" value="RUBREDOXIN_LIKE"/>
    <property type="match status" value="1"/>
</dbReference>
<evidence type="ECO:0000256" key="1">
    <source>
        <dbReference type="ARBA" id="ARBA00022448"/>
    </source>
</evidence>
<dbReference type="Gene3D" id="2.20.28.10">
    <property type="match status" value="1"/>
</dbReference>
<proteinExistence type="predicted"/>
<feature type="domain" description="Rubredoxin-like" evidence="7">
    <location>
        <begin position="83"/>
        <end position="134"/>
    </location>
</feature>
<dbReference type="InterPro" id="IPR050526">
    <property type="entry name" value="Rubredoxin_ET"/>
</dbReference>
<evidence type="ECO:0000256" key="2">
    <source>
        <dbReference type="ARBA" id="ARBA00022723"/>
    </source>
</evidence>
<dbReference type="PRINTS" id="PR00163">
    <property type="entry name" value="RUBREDOXIN"/>
</dbReference>
<evidence type="ECO:0000313" key="8">
    <source>
        <dbReference type="EMBL" id="WZN65023.1"/>
    </source>
</evidence>
<evidence type="ECO:0000256" key="5">
    <source>
        <dbReference type="SAM" id="MobiDB-lite"/>
    </source>
</evidence>
<keyword evidence="1" id="KW-0813">Transport</keyword>
<keyword evidence="3" id="KW-0249">Electron transport</keyword>
<dbReference type="GO" id="GO:0043448">
    <property type="term" value="P:alkane catabolic process"/>
    <property type="evidence" value="ECO:0007669"/>
    <property type="project" value="TreeGrafter"/>
</dbReference>
<dbReference type="AlphaFoldDB" id="A0AAX4PGF5"/>
<dbReference type="PANTHER" id="PTHR47627">
    <property type="entry name" value="RUBREDOXIN"/>
    <property type="match status" value="1"/>
</dbReference>
<dbReference type="Pfam" id="PF00301">
    <property type="entry name" value="Rubredoxin"/>
    <property type="match status" value="1"/>
</dbReference>
<dbReference type="InterPro" id="IPR024935">
    <property type="entry name" value="Rubredoxin_dom"/>
</dbReference>
<dbReference type="GO" id="GO:0005506">
    <property type="term" value="F:iron ion binding"/>
    <property type="evidence" value="ECO:0007669"/>
    <property type="project" value="InterPro"/>
</dbReference>
<keyword evidence="2" id="KW-0479">Metal-binding</keyword>
<dbReference type="Proteomes" id="UP001472866">
    <property type="component" value="Chromosome 11"/>
</dbReference>
<dbReference type="SUPFAM" id="SSF57802">
    <property type="entry name" value="Rubredoxin-like"/>
    <property type="match status" value="1"/>
</dbReference>
<keyword evidence="6" id="KW-0812">Transmembrane</keyword>
<keyword evidence="9" id="KW-1185">Reference proteome</keyword>
<feature type="region of interest" description="Disordered" evidence="5">
    <location>
        <begin position="21"/>
        <end position="53"/>
    </location>
</feature>
<evidence type="ECO:0000256" key="6">
    <source>
        <dbReference type="SAM" id="Phobius"/>
    </source>
</evidence>
<dbReference type="PANTHER" id="PTHR47627:SF1">
    <property type="entry name" value="RUBREDOXIN-1-RELATED"/>
    <property type="match status" value="1"/>
</dbReference>
<organism evidence="8 9">
    <name type="scientific">Chloropicon roscoffensis</name>
    <dbReference type="NCBI Taxonomy" id="1461544"/>
    <lineage>
        <taxon>Eukaryota</taxon>
        <taxon>Viridiplantae</taxon>
        <taxon>Chlorophyta</taxon>
        <taxon>Chloropicophyceae</taxon>
        <taxon>Chloropicales</taxon>
        <taxon>Chloropicaceae</taxon>
        <taxon>Chloropicon</taxon>
    </lineage>
</organism>